<name>A0A0A0K8I9_CUCSA</name>
<reference evidence="1 2" key="4">
    <citation type="journal article" date="2011" name="BMC Genomics">
        <title>RNA-Seq improves annotation of protein-coding genes in the cucumber genome.</title>
        <authorList>
            <person name="Li Z."/>
            <person name="Zhang Z."/>
            <person name="Yan P."/>
            <person name="Huang S."/>
            <person name="Fei Z."/>
            <person name="Lin K."/>
        </authorList>
    </citation>
    <scope>NUCLEOTIDE SEQUENCE [LARGE SCALE GENOMIC DNA]</scope>
    <source>
        <strain evidence="2">cv. 9930</strain>
    </source>
</reference>
<organism evidence="1 2">
    <name type="scientific">Cucumis sativus</name>
    <name type="common">Cucumber</name>
    <dbReference type="NCBI Taxonomy" id="3659"/>
    <lineage>
        <taxon>Eukaryota</taxon>
        <taxon>Viridiplantae</taxon>
        <taxon>Streptophyta</taxon>
        <taxon>Embryophyta</taxon>
        <taxon>Tracheophyta</taxon>
        <taxon>Spermatophyta</taxon>
        <taxon>Magnoliopsida</taxon>
        <taxon>eudicotyledons</taxon>
        <taxon>Gunneridae</taxon>
        <taxon>Pentapetalae</taxon>
        <taxon>rosids</taxon>
        <taxon>fabids</taxon>
        <taxon>Cucurbitales</taxon>
        <taxon>Cucurbitaceae</taxon>
        <taxon>Benincaseae</taxon>
        <taxon>Cucumis</taxon>
    </lineage>
</organism>
<dbReference type="Gramene" id="KGN46035">
    <property type="protein sequence ID" value="KGN46035"/>
    <property type="gene ID" value="Csa_6G045140"/>
</dbReference>
<dbReference type="EMBL" id="CM002927">
    <property type="protein sequence ID" value="KGN46035.1"/>
    <property type="molecule type" value="Genomic_DNA"/>
</dbReference>
<sequence>MKGKKTATDRIRLLYAGPSIVAIGYSDYFSHDRDTNSTTPIRRESDVLELQRPGPSKIATVLLPVDDLK</sequence>
<accession>A0A0A0K8I9</accession>
<dbReference type="AlphaFoldDB" id="A0A0A0K8I9"/>
<protein>
    <submittedName>
        <fullName evidence="1">Uncharacterized protein</fullName>
    </submittedName>
</protein>
<reference evidence="1 2" key="3">
    <citation type="journal article" date="2010" name="BMC Genomics">
        <title>Transcriptome sequencing and comparative analysis of cucumber flowers with different sex types.</title>
        <authorList>
            <person name="Guo S."/>
            <person name="Zheng Y."/>
            <person name="Joung J.G."/>
            <person name="Liu S."/>
            <person name="Zhang Z."/>
            <person name="Crasta O.R."/>
            <person name="Sobral B.W."/>
            <person name="Xu Y."/>
            <person name="Huang S."/>
            <person name="Fei Z."/>
        </authorList>
    </citation>
    <scope>NUCLEOTIDE SEQUENCE [LARGE SCALE GENOMIC DNA]</scope>
    <source>
        <strain evidence="2">cv. 9930</strain>
    </source>
</reference>
<reference evidence="1 2" key="1">
    <citation type="journal article" date="2009" name="Nat. Genet.">
        <title>The genome of the cucumber, Cucumis sativus L.</title>
        <authorList>
            <person name="Huang S."/>
            <person name="Li R."/>
            <person name="Zhang Z."/>
            <person name="Li L."/>
            <person name="Gu X."/>
            <person name="Fan W."/>
            <person name="Lucas W.J."/>
            <person name="Wang X."/>
            <person name="Xie B."/>
            <person name="Ni P."/>
            <person name="Ren Y."/>
            <person name="Zhu H."/>
            <person name="Li J."/>
            <person name="Lin K."/>
            <person name="Jin W."/>
            <person name="Fei Z."/>
            <person name="Li G."/>
            <person name="Staub J."/>
            <person name="Kilian A."/>
            <person name="van der Vossen E.A."/>
            <person name="Wu Y."/>
            <person name="Guo J."/>
            <person name="He J."/>
            <person name="Jia Z."/>
            <person name="Ren Y."/>
            <person name="Tian G."/>
            <person name="Lu Y."/>
            <person name="Ruan J."/>
            <person name="Qian W."/>
            <person name="Wang M."/>
            <person name="Huang Q."/>
            <person name="Li B."/>
            <person name="Xuan Z."/>
            <person name="Cao J."/>
            <person name="Asan"/>
            <person name="Wu Z."/>
            <person name="Zhang J."/>
            <person name="Cai Q."/>
            <person name="Bai Y."/>
            <person name="Zhao B."/>
            <person name="Han Y."/>
            <person name="Li Y."/>
            <person name="Li X."/>
            <person name="Wang S."/>
            <person name="Shi Q."/>
            <person name="Liu S."/>
            <person name="Cho W.K."/>
            <person name="Kim J.Y."/>
            <person name="Xu Y."/>
            <person name="Heller-Uszynska K."/>
            <person name="Miao H."/>
            <person name="Cheng Z."/>
            <person name="Zhang S."/>
            <person name="Wu J."/>
            <person name="Yang Y."/>
            <person name="Kang H."/>
            <person name="Li M."/>
            <person name="Liang H."/>
            <person name="Ren X."/>
            <person name="Shi Z."/>
            <person name="Wen M."/>
            <person name="Jian M."/>
            <person name="Yang H."/>
            <person name="Zhang G."/>
            <person name="Yang Z."/>
            <person name="Chen R."/>
            <person name="Liu S."/>
            <person name="Li J."/>
            <person name="Ma L."/>
            <person name="Liu H."/>
            <person name="Zhou Y."/>
            <person name="Zhao J."/>
            <person name="Fang X."/>
            <person name="Li G."/>
            <person name="Fang L."/>
            <person name="Li Y."/>
            <person name="Liu D."/>
            <person name="Zheng H."/>
            <person name="Zhang Y."/>
            <person name="Qin N."/>
            <person name="Li Z."/>
            <person name="Yang G."/>
            <person name="Yang S."/>
            <person name="Bolund L."/>
            <person name="Kristiansen K."/>
            <person name="Zheng H."/>
            <person name="Li S."/>
            <person name="Zhang X."/>
            <person name="Yang H."/>
            <person name="Wang J."/>
            <person name="Sun R."/>
            <person name="Zhang B."/>
            <person name="Jiang S."/>
            <person name="Wang J."/>
            <person name="Du Y."/>
            <person name="Li S."/>
        </authorList>
    </citation>
    <scope>NUCLEOTIDE SEQUENCE [LARGE SCALE GENOMIC DNA]</scope>
    <source>
        <strain evidence="2">cv. 9930</strain>
    </source>
</reference>
<proteinExistence type="predicted"/>
<evidence type="ECO:0000313" key="2">
    <source>
        <dbReference type="Proteomes" id="UP000029981"/>
    </source>
</evidence>
<gene>
    <name evidence="1" type="ORF">Csa_6G045140</name>
</gene>
<reference evidence="1 2" key="2">
    <citation type="journal article" date="2009" name="PLoS ONE">
        <title>An integrated genetic and cytogenetic map of the cucumber genome.</title>
        <authorList>
            <person name="Ren Y."/>
            <person name="Zhang Z."/>
            <person name="Liu J."/>
            <person name="Staub J.E."/>
            <person name="Han Y."/>
            <person name="Cheng Z."/>
            <person name="Li X."/>
            <person name="Lu J."/>
            <person name="Miao H."/>
            <person name="Kang H."/>
            <person name="Xie B."/>
            <person name="Gu X."/>
            <person name="Wang X."/>
            <person name="Du Y."/>
            <person name="Jin W."/>
            <person name="Huang S."/>
        </authorList>
    </citation>
    <scope>NUCLEOTIDE SEQUENCE [LARGE SCALE GENOMIC DNA]</scope>
    <source>
        <strain evidence="2">cv. 9930</strain>
    </source>
</reference>
<dbReference type="Proteomes" id="UP000029981">
    <property type="component" value="Chromosome 6"/>
</dbReference>
<keyword evidence="2" id="KW-1185">Reference proteome</keyword>
<evidence type="ECO:0000313" key="1">
    <source>
        <dbReference type="EMBL" id="KGN46035.1"/>
    </source>
</evidence>